<dbReference type="EMBL" id="CP095474">
    <property type="protein sequence ID" value="URN18440.1"/>
    <property type="molecule type" value="Genomic_DNA"/>
</dbReference>
<sequence>MTDNGITLIDAWELPEDRIDESVARWRERVTLIRTAPGFRDARLHRRVHPESRLGLVNVAHWDSVEARDEALAHPDFTASAATAAGYATVHGGWYQVAAEWATVEGSAGEGPGITLINAFELPAERIDEWLPHRLDQAELMSKAPGFRDSRLHRAVAPDTRFQLVDIAHWDSPEAWHAADSGSRLRQPPSTSPDFAVATPALFRVVAGF</sequence>
<organism evidence="2 3">
    <name type="scientific">Streptomyces sudanensis</name>
    <dbReference type="NCBI Taxonomy" id="436397"/>
    <lineage>
        <taxon>Bacteria</taxon>
        <taxon>Bacillati</taxon>
        <taxon>Actinomycetota</taxon>
        <taxon>Actinomycetes</taxon>
        <taxon>Kitasatosporales</taxon>
        <taxon>Streptomycetaceae</taxon>
        <taxon>Streptomyces</taxon>
    </lineage>
</organism>
<accession>A0ABY4TJT2</accession>
<dbReference type="Pfam" id="PF03992">
    <property type="entry name" value="ABM"/>
    <property type="match status" value="2"/>
</dbReference>
<feature type="domain" description="ABM" evidence="1">
    <location>
        <begin position="9"/>
        <end position="80"/>
    </location>
</feature>
<evidence type="ECO:0000313" key="3">
    <source>
        <dbReference type="Proteomes" id="UP001056383"/>
    </source>
</evidence>
<keyword evidence="2" id="KW-0560">Oxidoreductase</keyword>
<protein>
    <submittedName>
        <fullName evidence="2">Antibiotic biosynthesis monooxygenase</fullName>
    </submittedName>
</protein>
<keyword evidence="3" id="KW-1185">Reference proteome</keyword>
<dbReference type="InterPro" id="IPR011008">
    <property type="entry name" value="Dimeric_a/b-barrel"/>
</dbReference>
<dbReference type="InterPro" id="IPR007138">
    <property type="entry name" value="ABM_dom"/>
</dbReference>
<proteinExistence type="predicted"/>
<dbReference type="Proteomes" id="UP001056383">
    <property type="component" value="Chromosome"/>
</dbReference>
<evidence type="ECO:0000313" key="2">
    <source>
        <dbReference type="EMBL" id="URN18440.1"/>
    </source>
</evidence>
<reference evidence="2" key="1">
    <citation type="submission" date="2022-04" db="EMBL/GenBank/DDBJ databases">
        <title>Systematic whole-genome sequencing reveals an unexpected diversity among actinomycetoma pathogens and provides insights into their antibacterial susceptibilities.</title>
        <authorList>
            <person name="Watson A.K."/>
            <person name="Kepplinger B."/>
            <person name="Bakhiet S.M."/>
            <person name="Mhmoud N.A."/>
            <person name="Chapman J."/>
            <person name="Allenby N."/>
            <person name="Mickiewicz K."/>
            <person name="Goodfellow M."/>
            <person name="Fahal A.H."/>
            <person name="Errington J."/>
        </authorList>
    </citation>
    <scope>NUCLEOTIDE SEQUENCE</scope>
    <source>
        <strain evidence="2">SD 504</strain>
    </source>
</reference>
<keyword evidence="2" id="KW-0503">Monooxygenase</keyword>
<name>A0ABY4TJT2_9ACTN</name>
<feature type="domain" description="ABM" evidence="1">
    <location>
        <begin position="114"/>
        <end position="178"/>
    </location>
</feature>
<dbReference type="RefSeq" id="WP_010473134.1">
    <property type="nucleotide sequence ID" value="NZ_CP095474.1"/>
</dbReference>
<dbReference type="Gene3D" id="3.30.70.100">
    <property type="match status" value="2"/>
</dbReference>
<evidence type="ECO:0000259" key="1">
    <source>
        <dbReference type="Pfam" id="PF03992"/>
    </source>
</evidence>
<dbReference type="GO" id="GO:0004497">
    <property type="term" value="F:monooxygenase activity"/>
    <property type="evidence" value="ECO:0007669"/>
    <property type="project" value="UniProtKB-KW"/>
</dbReference>
<dbReference type="SUPFAM" id="SSF54909">
    <property type="entry name" value="Dimeric alpha+beta barrel"/>
    <property type="match status" value="2"/>
</dbReference>
<gene>
    <name evidence="2" type="ORF">MW084_23630</name>
</gene>